<keyword evidence="1" id="KW-0040">ANK repeat</keyword>
<proteinExistence type="predicted"/>
<dbReference type="InterPro" id="IPR036770">
    <property type="entry name" value="Ankyrin_rpt-contain_sf"/>
</dbReference>
<keyword evidence="3" id="KW-1185">Reference proteome</keyword>
<gene>
    <name evidence="2" type="ORF">VFPPC_06836</name>
</gene>
<dbReference type="AlphaFoldDB" id="A0A179F5N7"/>
<dbReference type="Gene3D" id="1.25.40.20">
    <property type="entry name" value="Ankyrin repeat-containing domain"/>
    <property type="match status" value="1"/>
</dbReference>
<evidence type="ECO:0000313" key="2">
    <source>
        <dbReference type="EMBL" id="OAQ60738.1"/>
    </source>
</evidence>
<evidence type="ECO:0000256" key="1">
    <source>
        <dbReference type="PROSITE-ProRule" id="PRU00023"/>
    </source>
</evidence>
<dbReference type="PROSITE" id="PS50088">
    <property type="entry name" value="ANK_REPEAT"/>
    <property type="match status" value="3"/>
</dbReference>
<dbReference type="GO" id="GO:0008168">
    <property type="term" value="F:methyltransferase activity"/>
    <property type="evidence" value="ECO:0007669"/>
    <property type="project" value="UniProtKB-KW"/>
</dbReference>
<dbReference type="PANTHER" id="PTHR43712">
    <property type="entry name" value="PUTATIVE (AFU_ORTHOLOGUE AFUA_4G14580)-RELATED"/>
    <property type="match status" value="1"/>
</dbReference>
<accession>A0A179F5N7</accession>
<dbReference type="GeneID" id="28849798"/>
<organism evidence="2 3">
    <name type="scientific">Pochonia chlamydosporia 170</name>
    <dbReference type="NCBI Taxonomy" id="1380566"/>
    <lineage>
        <taxon>Eukaryota</taxon>
        <taxon>Fungi</taxon>
        <taxon>Dikarya</taxon>
        <taxon>Ascomycota</taxon>
        <taxon>Pezizomycotina</taxon>
        <taxon>Sordariomycetes</taxon>
        <taxon>Hypocreomycetidae</taxon>
        <taxon>Hypocreales</taxon>
        <taxon>Clavicipitaceae</taxon>
        <taxon>Pochonia</taxon>
    </lineage>
</organism>
<dbReference type="OrthoDB" id="2410195at2759"/>
<dbReference type="InterPro" id="IPR036390">
    <property type="entry name" value="WH_DNA-bd_sf"/>
</dbReference>
<reference evidence="2 3" key="1">
    <citation type="journal article" date="2016" name="PLoS Pathog.">
        <title>Biosynthesis of antibiotic leucinostatins in bio-control fungus Purpureocillium lilacinum and their inhibition on phytophthora revealed by genome mining.</title>
        <authorList>
            <person name="Wang G."/>
            <person name="Liu Z."/>
            <person name="Lin R."/>
            <person name="Li E."/>
            <person name="Mao Z."/>
            <person name="Ling J."/>
            <person name="Yang Y."/>
            <person name="Yin W.B."/>
            <person name="Xie B."/>
        </authorList>
    </citation>
    <scope>NUCLEOTIDE SEQUENCE [LARGE SCALE GENOMIC DNA]</scope>
    <source>
        <strain evidence="2">170</strain>
    </source>
</reference>
<dbReference type="SMART" id="SM00248">
    <property type="entry name" value="ANK"/>
    <property type="match status" value="3"/>
</dbReference>
<dbReference type="InterPro" id="IPR002110">
    <property type="entry name" value="Ankyrin_rpt"/>
</dbReference>
<dbReference type="SUPFAM" id="SSF48403">
    <property type="entry name" value="Ankyrin repeat"/>
    <property type="match status" value="1"/>
</dbReference>
<dbReference type="Pfam" id="PF12796">
    <property type="entry name" value="Ank_2"/>
    <property type="match status" value="1"/>
</dbReference>
<name>A0A179F5N7_METCM</name>
<dbReference type="EMBL" id="LSBJ02000008">
    <property type="protein sequence ID" value="OAQ60738.1"/>
    <property type="molecule type" value="Genomic_DNA"/>
</dbReference>
<dbReference type="PANTHER" id="PTHR43712:SF15">
    <property type="entry name" value="MONODICTYPHENONE CLUSTER TRANSCRIPTIONAL COACTIVATOR MDPA"/>
    <property type="match status" value="1"/>
</dbReference>
<dbReference type="SUPFAM" id="SSF46785">
    <property type="entry name" value="Winged helix' DNA-binding domain"/>
    <property type="match status" value="1"/>
</dbReference>
<dbReference type="RefSeq" id="XP_018138616.1">
    <property type="nucleotide sequence ID" value="XM_018285804.1"/>
</dbReference>
<sequence length="507" mass="54875">MDTITLLKLYSDDLAAAIERLSDETRTAKEQQDSCQKPPPYACDGAQAAKAAVLSANAKINALVCGPTQFLQHLANQTEILACLRWLGEFQILACIPLVGSVLIEDVANLTNVPETHLSRIIRLTSTAGFLEEPEPGHVSHTPLSASFFFSPSLLDAAMFLSECVAPAALQMTKVTHEFGDSGRFNETAYTLALPVAKPFHTMRSGAPKLNRQWCAYLQYAGGLPNCDDVNSILKQLSWHNIGSMPDTHIVEVNAPSVSTSVTRCLVELHPTLQLTLQLADLGPQSSQDIGSKDLDSQVTISRRTPGARQTATDAAVYILHLPLTSPSSVLSELLVHLEVLRERRGIMLIWTARMLPEPGTLTDPELEATARSRDLALLHTTPLFVASTKGHLEVVKVLLENGASTATANITGVAPLHVAARLGHLEMIKLLLVEGAAIEAVDDNGRSPQVEASRRGHVEVAELLYKKRADIEAASKKKGGRELVPYREYQFVTTRVVGISSAAAGW</sequence>
<dbReference type="KEGG" id="pchm:VFPPC_06836"/>
<comment type="caution">
    <text evidence="2">The sequence shown here is derived from an EMBL/GenBank/DDBJ whole genome shotgun (WGS) entry which is preliminary data.</text>
</comment>
<dbReference type="Gene3D" id="1.10.10.10">
    <property type="entry name" value="Winged helix-like DNA-binding domain superfamily/Winged helix DNA-binding domain"/>
    <property type="match status" value="1"/>
</dbReference>
<dbReference type="InterPro" id="IPR036388">
    <property type="entry name" value="WH-like_DNA-bd_sf"/>
</dbReference>
<dbReference type="Proteomes" id="UP000078397">
    <property type="component" value="Unassembled WGS sequence"/>
</dbReference>
<feature type="repeat" description="ANK" evidence="1">
    <location>
        <begin position="445"/>
        <end position="477"/>
    </location>
</feature>
<dbReference type="PROSITE" id="PS50297">
    <property type="entry name" value="ANK_REP_REGION"/>
    <property type="match status" value="3"/>
</dbReference>
<dbReference type="STRING" id="1380566.A0A179F5N7"/>
<feature type="repeat" description="ANK" evidence="1">
    <location>
        <begin position="379"/>
        <end position="411"/>
    </location>
</feature>
<protein>
    <submittedName>
        <fullName evidence="2">O-methyltransferase family protein</fullName>
    </submittedName>
</protein>
<evidence type="ECO:0000313" key="3">
    <source>
        <dbReference type="Proteomes" id="UP000078397"/>
    </source>
</evidence>
<dbReference type="GO" id="GO:0032259">
    <property type="term" value="P:methylation"/>
    <property type="evidence" value="ECO:0007669"/>
    <property type="project" value="UniProtKB-KW"/>
</dbReference>
<feature type="repeat" description="ANK" evidence="1">
    <location>
        <begin position="412"/>
        <end position="444"/>
    </location>
</feature>